<evidence type="ECO:0000313" key="1">
    <source>
        <dbReference type="EMBL" id="GEZ64989.1"/>
    </source>
</evidence>
<protein>
    <recommendedName>
        <fullName evidence="2">RNA-directed DNA polymerase, eukaryota</fullName>
    </recommendedName>
</protein>
<proteinExistence type="predicted"/>
<reference evidence="1" key="1">
    <citation type="journal article" date="2019" name="Sci. Rep.">
        <title>Draft genome of Tanacetum cinerariifolium, the natural source of mosquito coil.</title>
        <authorList>
            <person name="Yamashiro T."/>
            <person name="Shiraishi A."/>
            <person name="Satake H."/>
            <person name="Nakayama K."/>
        </authorList>
    </citation>
    <scope>NUCLEOTIDE SEQUENCE</scope>
</reference>
<dbReference type="PANTHER" id="PTHR46890:SF48">
    <property type="entry name" value="RNA-DIRECTED DNA POLYMERASE"/>
    <property type="match status" value="1"/>
</dbReference>
<gene>
    <name evidence="1" type="ORF">Tci_536962</name>
</gene>
<sequence>MMEWSEMLHEVLDIIAQKHITFYEDYLSFACVCKSWRIAAARTYHNSTGPPSWLPSLIFSIESKDDKKSHELFLLSNKSIRKIRLREAYGKVYISSCGWLLTVGEDFTTQLLIPLSHEIINLPKIDTFPEAIHPLNWGYAISEILLKDQADDLERGVSRDEIKSAVWNCRDNKSPGPDGFNLEFFKKYWDVVGSDFCEAIEHFFSHLVVSPKVLANRLVLVIRDLVSDTQSAFVARRQILDGPFILDEILKWCKTMEKQAMFFKVDFVKPYDSIRGILYSSKASILANGSPTKEFSCYRGLKQGDSLASYLFILVMESLHLSFSRVVEEDHFKGVMVGDNMSRLKAWDDIILKNKSCLSKWKVKTLLIGERLTLLKSVLGASPIYAMSIFTVPRGVLKALESIRNRFFNGADQSDHKITWVSWDKVDSHQTHFSLNWCLVFREVHKLKDKGGIEQHMLEELTSTLETVSLSNSSDRWICDLTSDGVFRVKEVQNCIDDIFLPSQVIDTRWVRFVPIKVNIFIWRAHQDYLPMRVNLVRRGGGN</sequence>
<evidence type="ECO:0008006" key="2">
    <source>
        <dbReference type="Google" id="ProtNLM"/>
    </source>
</evidence>
<dbReference type="EMBL" id="BKCJ010305297">
    <property type="protein sequence ID" value="GEZ64989.1"/>
    <property type="molecule type" value="Genomic_DNA"/>
</dbReference>
<comment type="caution">
    <text evidence="1">The sequence shown here is derived from an EMBL/GenBank/DDBJ whole genome shotgun (WGS) entry which is preliminary data.</text>
</comment>
<dbReference type="PANTHER" id="PTHR46890">
    <property type="entry name" value="NON-LTR RETROLELEMENT REVERSE TRANSCRIPTASE-LIKE PROTEIN-RELATED"/>
    <property type="match status" value="1"/>
</dbReference>
<name>A0A699IGU5_TANCI</name>
<accession>A0A699IGU5</accession>
<organism evidence="1">
    <name type="scientific">Tanacetum cinerariifolium</name>
    <name type="common">Dalmatian daisy</name>
    <name type="synonym">Chrysanthemum cinerariifolium</name>
    <dbReference type="NCBI Taxonomy" id="118510"/>
    <lineage>
        <taxon>Eukaryota</taxon>
        <taxon>Viridiplantae</taxon>
        <taxon>Streptophyta</taxon>
        <taxon>Embryophyta</taxon>
        <taxon>Tracheophyta</taxon>
        <taxon>Spermatophyta</taxon>
        <taxon>Magnoliopsida</taxon>
        <taxon>eudicotyledons</taxon>
        <taxon>Gunneridae</taxon>
        <taxon>Pentapetalae</taxon>
        <taxon>asterids</taxon>
        <taxon>campanulids</taxon>
        <taxon>Asterales</taxon>
        <taxon>Asteraceae</taxon>
        <taxon>Asteroideae</taxon>
        <taxon>Anthemideae</taxon>
        <taxon>Anthemidinae</taxon>
        <taxon>Tanacetum</taxon>
    </lineage>
</organism>
<dbReference type="InterPro" id="IPR052343">
    <property type="entry name" value="Retrotransposon-Effector_Assoc"/>
</dbReference>
<dbReference type="AlphaFoldDB" id="A0A699IGU5"/>